<dbReference type="Proteomes" id="UP001595952">
    <property type="component" value="Unassembled WGS sequence"/>
</dbReference>
<name>A0ABV9ID55_9DEIO</name>
<accession>A0ABV9ID55</accession>
<gene>
    <name evidence="1" type="ORF">ACFO0D_18170</name>
</gene>
<reference evidence="2" key="1">
    <citation type="journal article" date="2019" name="Int. J. Syst. Evol. Microbiol.">
        <title>The Global Catalogue of Microorganisms (GCM) 10K type strain sequencing project: providing services to taxonomists for standard genome sequencing and annotation.</title>
        <authorList>
            <consortium name="The Broad Institute Genomics Platform"/>
            <consortium name="The Broad Institute Genome Sequencing Center for Infectious Disease"/>
            <person name="Wu L."/>
            <person name="Ma J."/>
        </authorList>
    </citation>
    <scope>NUCLEOTIDE SEQUENCE [LARGE SCALE GENOMIC DNA]</scope>
    <source>
        <strain evidence="2">CCUG 55995</strain>
    </source>
</reference>
<dbReference type="EMBL" id="JBHSEI010000015">
    <property type="protein sequence ID" value="MFC4640260.1"/>
    <property type="molecule type" value="Genomic_DNA"/>
</dbReference>
<dbReference type="RefSeq" id="WP_380063375.1">
    <property type="nucleotide sequence ID" value="NZ_JBHSEI010000015.1"/>
</dbReference>
<organism evidence="1 2">
    <name type="scientific">Deinococcus hohokamensis</name>
    <dbReference type="NCBI Taxonomy" id="309883"/>
    <lineage>
        <taxon>Bacteria</taxon>
        <taxon>Thermotogati</taxon>
        <taxon>Deinococcota</taxon>
        <taxon>Deinococci</taxon>
        <taxon>Deinococcales</taxon>
        <taxon>Deinococcaceae</taxon>
        <taxon>Deinococcus</taxon>
    </lineage>
</organism>
<proteinExistence type="predicted"/>
<sequence length="170" mass="18925">MRTRVMLGVMVALLQGAGAIRLPGTAVDYFALRDTVTTDNRSVIRVYEVNDTSGQTYVQFACEARELHASLHGRNPLLSPEARKRELYPLLVYQVDQQQLKTFEVSGISDEAGKGLLDSVAFEKDAVVVEAFGHAVRRVTLRISRLGMSEITLVFAVKGFREALRRIKPC</sequence>
<protein>
    <submittedName>
        <fullName evidence="1">Uncharacterized protein</fullName>
    </submittedName>
</protein>
<evidence type="ECO:0000313" key="2">
    <source>
        <dbReference type="Proteomes" id="UP001595952"/>
    </source>
</evidence>
<evidence type="ECO:0000313" key="1">
    <source>
        <dbReference type="EMBL" id="MFC4640260.1"/>
    </source>
</evidence>
<keyword evidence="2" id="KW-1185">Reference proteome</keyword>
<comment type="caution">
    <text evidence="1">The sequence shown here is derived from an EMBL/GenBank/DDBJ whole genome shotgun (WGS) entry which is preliminary data.</text>
</comment>